<evidence type="ECO:0000313" key="2">
    <source>
        <dbReference type="Proteomes" id="UP001059663"/>
    </source>
</evidence>
<reference evidence="1" key="1">
    <citation type="submission" date="2021-11" db="EMBL/GenBank/DDBJ databases">
        <title>Study of the species diversity of bacterial strains isolated from a unique natural object - Shulgan-Tash cave (Bashkiria).</title>
        <authorList>
            <person name="Sazanova A.L."/>
            <person name="Chirak E.R."/>
            <person name="Safronova V.I."/>
        </authorList>
    </citation>
    <scope>NUCLEOTIDE SEQUENCE</scope>
    <source>
        <strain evidence="1">P1</strain>
    </source>
</reference>
<proteinExistence type="predicted"/>
<protein>
    <submittedName>
        <fullName evidence="1">Uncharacterized protein</fullName>
    </submittedName>
</protein>
<name>A0AC61U6M0_9MICO</name>
<organism evidence="1 2">
    <name type="scientific">Janibacter limosus</name>
    <dbReference type="NCBI Taxonomy" id="53458"/>
    <lineage>
        <taxon>Bacteria</taxon>
        <taxon>Bacillati</taxon>
        <taxon>Actinomycetota</taxon>
        <taxon>Actinomycetes</taxon>
        <taxon>Micrococcales</taxon>
        <taxon>Intrasporangiaceae</taxon>
        <taxon>Janibacter</taxon>
    </lineage>
</organism>
<dbReference type="Proteomes" id="UP001059663">
    <property type="component" value="Chromosome"/>
</dbReference>
<accession>A0AC61U6M0</accession>
<sequence length="77" mass="8797">MFDDRVYKRGALTLHALRRRIGDDAFFEVLRTWGAAQRHANVTTAVFVEHVQAVTGEDLGDLFRAWLYEVELPPLPA</sequence>
<evidence type="ECO:0000313" key="1">
    <source>
        <dbReference type="EMBL" id="UUZ45563.1"/>
    </source>
</evidence>
<dbReference type="EMBL" id="CP087977">
    <property type="protein sequence ID" value="UUZ45563.1"/>
    <property type="molecule type" value="Genomic_DNA"/>
</dbReference>
<gene>
    <name evidence="1" type="ORF">LP422_05595</name>
</gene>